<feature type="compositionally biased region" description="Polar residues" evidence="9">
    <location>
        <begin position="1441"/>
        <end position="1461"/>
    </location>
</feature>
<dbReference type="CDD" id="cd06174">
    <property type="entry name" value="MFS"/>
    <property type="match status" value="1"/>
</dbReference>
<feature type="region of interest" description="Disordered" evidence="9">
    <location>
        <begin position="827"/>
        <end position="876"/>
    </location>
</feature>
<evidence type="ECO:0000256" key="10">
    <source>
        <dbReference type="SAM" id="Phobius"/>
    </source>
</evidence>
<comment type="subcellular location">
    <subcellularLocation>
        <location evidence="1">Membrane</location>
        <topology evidence="1">Multi-pass membrane protein</topology>
    </subcellularLocation>
</comment>
<feature type="transmembrane region" description="Helical" evidence="10">
    <location>
        <begin position="419"/>
        <end position="438"/>
    </location>
</feature>
<evidence type="ECO:0000256" key="5">
    <source>
        <dbReference type="ARBA" id="ARBA00022729"/>
    </source>
</evidence>
<feature type="compositionally biased region" description="Basic and acidic residues" evidence="9">
    <location>
        <begin position="864"/>
        <end position="876"/>
    </location>
</feature>
<organism evidence="14 15">
    <name type="scientific">Knufia fluminis</name>
    <dbReference type="NCBI Taxonomy" id="191047"/>
    <lineage>
        <taxon>Eukaryota</taxon>
        <taxon>Fungi</taxon>
        <taxon>Dikarya</taxon>
        <taxon>Ascomycota</taxon>
        <taxon>Pezizomycotina</taxon>
        <taxon>Eurotiomycetes</taxon>
        <taxon>Chaetothyriomycetidae</taxon>
        <taxon>Chaetothyriales</taxon>
        <taxon>Trichomeriaceae</taxon>
        <taxon>Knufia</taxon>
    </lineage>
</organism>
<dbReference type="InterPro" id="IPR035965">
    <property type="entry name" value="PAS-like_dom_sf"/>
</dbReference>
<dbReference type="PROSITE" id="PS50110">
    <property type="entry name" value="RESPONSE_REGULATORY"/>
    <property type="match status" value="1"/>
</dbReference>
<dbReference type="InterPro" id="IPR005467">
    <property type="entry name" value="His_kinase_dom"/>
</dbReference>
<feature type="transmembrane region" description="Helical" evidence="10">
    <location>
        <begin position="535"/>
        <end position="561"/>
    </location>
</feature>
<dbReference type="GO" id="GO:0007034">
    <property type="term" value="P:vacuolar transport"/>
    <property type="evidence" value="ECO:0007669"/>
    <property type="project" value="TreeGrafter"/>
</dbReference>
<dbReference type="Gene3D" id="3.30.450.20">
    <property type="entry name" value="PAS domain"/>
    <property type="match status" value="2"/>
</dbReference>
<dbReference type="GO" id="GO:0072657">
    <property type="term" value="P:protein localization to membrane"/>
    <property type="evidence" value="ECO:0007669"/>
    <property type="project" value="TreeGrafter"/>
</dbReference>
<dbReference type="Pfam" id="PF02518">
    <property type="entry name" value="HATPase_c"/>
    <property type="match status" value="1"/>
</dbReference>
<feature type="modified residue" description="4-aspartylphosphate" evidence="8">
    <location>
        <position position="2406"/>
    </location>
</feature>
<feature type="compositionally biased region" description="Low complexity" evidence="9">
    <location>
        <begin position="2056"/>
        <end position="2076"/>
    </location>
</feature>
<feature type="compositionally biased region" description="Low complexity" evidence="9">
    <location>
        <begin position="1148"/>
        <end position="1164"/>
    </location>
</feature>
<dbReference type="InterPro" id="IPR036890">
    <property type="entry name" value="HATPase_C_sf"/>
</dbReference>
<evidence type="ECO:0000256" key="3">
    <source>
        <dbReference type="ARBA" id="ARBA00022553"/>
    </source>
</evidence>
<dbReference type="GO" id="GO:0000155">
    <property type="term" value="F:phosphorelay sensor kinase activity"/>
    <property type="evidence" value="ECO:0007669"/>
    <property type="project" value="InterPro"/>
</dbReference>
<dbReference type="Pfam" id="PF00072">
    <property type="entry name" value="Response_reg"/>
    <property type="match status" value="1"/>
</dbReference>
<dbReference type="SUPFAM" id="SSF47384">
    <property type="entry name" value="Homodimeric domain of signal transducing histidine kinase"/>
    <property type="match status" value="1"/>
</dbReference>
<dbReference type="InterPro" id="IPR003661">
    <property type="entry name" value="HisK_dim/P_dom"/>
</dbReference>
<reference evidence="14 15" key="1">
    <citation type="submission" date="2022-12" db="EMBL/GenBank/DDBJ databases">
        <title>Genomic features and morphological characterization of a novel Knufia sp. strain isolated from spacecraft assembly facility.</title>
        <authorList>
            <person name="Teixeira M."/>
            <person name="Chander A.M."/>
            <person name="Stajich J.E."/>
            <person name="Venkateswaran K."/>
        </authorList>
    </citation>
    <scope>NUCLEOTIDE SEQUENCE [LARGE SCALE GENOMIC DNA]</scope>
    <source>
        <strain evidence="14 15">FJI-L2-BK-P2</strain>
    </source>
</reference>
<feature type="transmembrane region" description="Helical" evidence="10">
    <location>
        <begin position="450"/>
        <end position="473"/>
    </location>
</feature>
<feature type="region of interest" description="Disordered" evidence="9">
    <location>
        <begin position="2037"/>
        <end position="2109"/>
    </location>
</feature>
<evidence type="ECO:0000256" key="8">
    <source>
        <dbReference type="PROSITE-ProRule" id="PRU00169"/>
    </source>
</evidence>
<dbReference type="InterPro" id="IPR011006">
    <property type="entry name" value="CheY-like_superfamily"/>
</dbReference>
<dbReference type="PRINTS" id="PR00344">
    <property type="entry name" value="BCTRLSENSOR"/>
</dbReference>
<keyword evidence="6 10" id="KW-1133">Transmembrane helix</keyword>
<feature type="transmembrane region" description="Helical" evidence="10">
    <location>
        <begin position="377"/>
        <end position="399"/>
    </location>
</feature>
<dbReference type="CDD" id="cd00082">
    <property type="entry name" value="HisKA"/>
    <property type="match status" value="1"/>
</dbReference>
<dbReference type="PANTHER" id="PTHR10766:SF111">
    <property type="entry name" value="TRANSMEMBRANE 9 SUPERFAMILY MEMBER 2"/>
    <property type="match status" value="1"/>
</dbReference>
<keyword evidence="7 10" id="KW-0472">Membrane</keyword>
<feature type="compositionally biased region" description="Polar residues" evidence="9">
    <location>
        <begin position="1029"/>
        <end position="1043"/>
    </location>
</feature>
<evidence type="ECO:0000256" key="1">
    <source>
        <dbReference type="ARBA" id="ARBA00004141"/>
    </source>
</evidence>
<feature type="region of interest" description="Disordered" evidence="9">
    <location>
        <begin position="725"/>
        <end position="782"/>
    </location>
</feature>
<dbReference type="PROSITE" id="PS50109">
    <property type="entry name" value="HIS_KIN"/>
    <property type="match status" value="1"/>
</dbReference>
<evidence type="ECO:0000256" key="9">
    <source>
        <dbReference type="SAM" id="MobiDB-lite"/>
    </source>
</evidence>
<feature type="region of interest" description="Disordered" evidence="9">
    <location>
        <begin position="1689"/>
        <end position="1711"/>
    </location>
</feature>
<dbReference type="Gene3D" id="1.10.287.130">
    <property type="match status" value="1"/>
</dbReference>
<dbReference type="SMART" id="SM00086">
    <property type="entry name" value="PAC"/>
    <property type="match status" value="2"/>
</dbReference>
<dbReference type="EMBL" id="JAKLMC020000009">
    <property type="protein sequence ID" value="KAK5954250.1"/>
    <property type="molecule type" value="Genomic_DNA"/>
</dbReference>
<keyword evidence="3 8" id="KW-0597">Phosphoprotein</keyword>
<feature type="compositionally biased region" description="Polar residues" evidence="9">
    <location>
        <begin position="652"/>
        <end position="666"/>
    </location>
</feature>
<keyword evidence="4 10" id="KW-0812">Transmembrane</keyword>
<feature type="compositionally biased region" description="Polar residues" evidence="9">
    <location>
        <begin position="850"/>
        <end position="861"/>
    </location>
</feature>
<feature type="transmembrane region" description="Helical" evidence="10">
    <location>
        <begin position="504"/>
        <end position="523"/>
    </location>
</feature>
<feature type="region of interest" description="Disordered" evidence="9">
    <location>
        <begin position="1105"/>
        <end position="1164"/>
    </location>
</feature>
<protein>
    <submittedName>
        <fullName evidence="14">Uncharacterized protein</fullName>
    </submittedName>
</protein>
<evidence type="ECO:0000256" key="6">
    <source>
        <dbReference type="ARBA" id="ARBA00022989"/>
    </source>
</evidence>
<dbReference type="SMART" id="SM00448">
    <property type="entry name" value="REC"/>
    <property type="match status" value="1"/>
</dbReference>
<comment type="similarity">
    <text evidence="2">Belongs to the nonaspanin (TM9SF) (TC 9.A.2) family.</text>
</comment>
<feature type="compositionally biased region" description="Polar residues" evidence="9">
    <location>
        <begin position="1415"/>
        <end position="1430"/>
    </location>
</feature>
<feature type="region of interest" description="Disordered" evidence="9">
    <location>
        <begin position="969"/>
        <end position="988"/>
    </location>
</feature>
<feature type="domain" description="Histidine kinase" evidence="12">
    <location>
        <begin position="1811"/>
        <end position="2034"/>
    </location>
</feature>
<dbReference type="Gene3D" id="3.40.50.2300">
    <property type="match status" value="1"/>
</dbReference>
<dbReference type="InterPro" id="IPR003594">
    <property type="entry name" value="HATPase_dom"/>
</dbReference>
<sequence length="2496" mass="274320">MLSLWRGLVLGLIQLQIADAFYLPGVAPSSYSWEQLVPLTVNTLTPSISQQDAQLHAVVSYDYYHPAFRFCAPEEGPKWVRESLGSILFGDRIRTSPFELKMGVNETCKAICPGKEMDEKSAQFVASRIEQAYKVNLLIDGLPGAEVAQDLRTGEFFNSPGFPLGEVQDDGKAKALFNHWDIIIDYHKTTLAAGKYRVVQVLVQPSSTAVNRYIGPQEGECPDGGPLIINENGGQTITYTYSVYWRESKMAWATRWDKYLHVTDPSIHWFSLISSTCFVVLLLALVSSILARALHKDIQRYNRLDNINLDDLNGTSAVDDDVQEDSGWKLVHGDVFRSPRYPMLLSVMLGSGAQLFVMVGFTVAFALLGFLSPSNRGFLTTVSLLLYTVLGFVGGYVSARAYKTYGGENWKLNMASTPFFVPGIVFTMFFLMNLFVWSKGSAGAVPLTTMIALVGIWFFISVPLSIAGSWAGFKVQVPDPPTRVNQIPRQIPPGPSSLRPLPSMFLTGILPFCAIFVELYPILTSLWTGRIYYMFGFLFICYGIMILTSACTTILLVYFLLCAEDYRWQWRAFLGSGMTGVYVFIIALWFWVTRISFGGLTGAILYVGYSALIGFLVFILTAVEAADSGVDQRLSAVKMKSSKPPRPPLQKTKLSTETNSNGTPTSPKVPVAMDSTSEDPRPNVSRKASETASPARSMAVHTQVTTVLAQDSQGLEVMRRRMSEALAKKQEQISTNKSPEMSPSTSTTPTQLKSSATIPEEGISGTTSTESLPSTSATISTDSARTVRAPFDATPGTVRTPSYPFPRMNMKLQRGLSSRSGPHHRPFTLLSPTNEPPEMHGMGTDRRDSTAFNASSETSTPMAHETESHAYPEDPNHPTPDLYDMVLMLSTEPGLESWWAHVTEILAEAYGAERASLALPGDITDLENVPWGQKASFNINGSDIGDSTNWGSNLPSEADNVSVVGELGGGGFSTEKSGPPRRPPLTTRHSIAGVAPEKATTTNRPRPSGPTRAISTMSGVQQTHDNLSSLPKLTRQSPTSQAHSFAEEDLTIGSKQDLVSTATSAPRCHVYRTLQRLEGEPDPLLVRTGVATLFGKRKPVVLTRAYSDERSPTPQKENWSAKQPYREREGSTATIRSFEEYEQPEPSPWSQSPSPSPAARSDPAESPFFTQAAKIDEDAFSANPPSYDYGASANQSLNAIGTDSSKTLIHIPLIQPVPSRKVLVSSLRFPVAILSFLTPVTPYPRNLRHSLYALLPHLASTFSLAHQYSNMQERLRGGGPRAGSSFGLGGTFSDEGSELELVTELSTQIHNEKAMSKASSLAGSVYSPSDRASAPRTSPPGSIAGTPLLDEVGMSNLPPTPSRTGSEMVEGYFSAKRNRSGILNAPKQGAPTTPGGRNAKDVSPERQRKPDRAQQGLQSSAKKQNVSVDTSKARSEGQGYNDRSASLTSSASQEHTPSSSADRNDVAFRRMLHRDSLKPEEGERNLPELIAALMLNAVPLQLFLAKPSNGDLVWTNRKFDAFRSQGEGRVKDPWKNVHSEDQPELMKMWKQALKTGNQFTHYIRVKRFNSDSDFRWFVFRASTMLSNNGRLLYWVGSFLDVHEQYVKNLEAQELQASMTRDSKLRALADAIPQVLFEAVEGEGIVAVNQQWHAFSGQTLEEARGLGFARHVHRDDLHKCGMLAPTDLPRMASDSSQSTTSTQRTVQVSHKRSRSLFAPDDAALATMIREGSMTAEKDENGRTSYTTEIRLRSKKGEFRWFLVRLVKVQDGYASWYGTCTDIELRMNLERDLNAANKKVHSEMESKTKFFANMSHEIRTPLNGILGSMPWLVESQLDHDQRRTLDTIQNSANNLRELVDNILDVTKVEAGKMTLLPKWFNVRSLCEEVVDTCSSRAIERGLELNYTLQADVPATVKGDPFRVRQVLLNLIGNSVKFTQEGEVYLRCTMKASPIPNDNSTLLNFDVVDTGRGFNETEFKRLFKQFGQIEGASQHESGSGLGLFLSKQLVEMHGGELSVSSKVGEGSTFSFYVRVETTAAGQEDVSPEHPIRPSHRHSVSSGPSPSPSGSGTPTLPASSKTVVHTPGLSKYVSPPTETPAPPSPAVISPMGISEGSGSVVSFRTASNTVGSPPSMPSNLPTPESVVGTKTPATTIISNIDSRSGALPSLQRAQSDGYGVKVTADVAHPQTYSIVVICPAEHARSAIKQHIEHVVPHQIPVNVTALPNMNAFLELRHGPSPPTFTHIVLDLPASSDIMLFMRQIAEFSAAVVPALVIVTDHYQKRDIAEDFMTLTSSGKKAFLVHKPVKPSVFAMIFDPAQLRNLSKDRAREIVQNSSDDFKKVSNYVKETIGNKQFRLLLVEDSDTNRMVIQRYLRRVGLASDEARDGQECVDKVTARPHGYYSLIICDIQMPKKNGYEACVELRQWERENAYPNLPIMALTANAMPEERAAAGSAGFTDYLTKPVDFNRLGRMMITLLDPKIPHTFLKDQNVDTGRPS</sequence>
<dbReference type="Proteomes" id="UP001316803">
    <property type="component" value="Unassembled WGS sequence"/>
</dbReference>
<evidence type="ECO:0000259" key="12">
    <source>
        <dbReference type="PROSITE" id="PS50109"/>
    </source>
</evidence>
<dbReference type="GO" id="GO:0000329">
    <property type="term" value="C:fungal-type vacuole membrane"/>
    <property type="evidence" value="ECO:0007669"/>
    <property type="project" value="TreeGrafter"/>
</dbReference>
<feature type="transmembrane region" description="Helical" evidence="10">
    <location>
        <begin position="347"/>
        <end position="371"/>
    </location>
</feature>
<evidence type="ECO:0000313" key="15">
    <source>
        <dbReference type="Proteomes" id="UP001316803"/>
    </source>
</evidence>
<proteinExistence type="inferred from homology"/>
<feature type="compositionally biased region" description="Polar residues" evidence="9">
    <location>
        <begin position="1112"/>
        <end position="1121"/>
    </location>
</feature>
<feature type="signal peptide" evidence="11">
    <location>
        <begin position="1"/>
        <end position="20"/>
    </location>
</feature>
<accession>A0AAN8EHL5</accession>
<feature type="transmembrane region" description="Helical" evidence="10">
    <location>
        <begin position="573"/>
        <end position="592"/>
    </location>
</feature>
<gene>
    <name evidence="14" type="ORF">OHC33_004823</name>
</gene>
<feature type="compositionally biased region" description="Low complexity" evidence="9">
    <location>
        <begin position="738"/>
        <end position="755"/>
    </location>
</feature>
<dbReference type="InterPro" id="IPR004358">
    <property type="entry name" value="Sig_transdc_His_kin-like_C"/>
</dbReference>
<dbReference type="Pfam" id="PF02990">
    <property type="entry name" value="EMP70"/>
    <property type="match status" value="1"/>
</dbReference>
<dbReference type="CDD" id="cd16922">
    <property type="entry name" value="HATPase_EvgS-ArcB-TorS-like"/>
    <property type="match status" value="1"/>
</dbReference>
<keyword evidence="15" id="KW-1185">Reference proteome</keyword>
<dbReference type="SUPFAM" id="SSF55785">
    <property type="entry name" value="PYP-like sensor domain (PAS domain)"/>
    <property type="match status" value="2"/>
</dbReference>
<feature type="compositionally biased region" description="Low complexity" evidence="9">
    <location>
        <begin position="1692"/>
        <end position="1707"/>
    </location>
</feature>
<feature type="domain" description="Response regulatory" evidence="13">
    <location>
        <begin position="2354"/>
        <end position="2476"/>
    </location>
</feature>
<dbReference type="Gene3D" id="3.30.565.10">
    <property type="entry name" value="Histidine kinase-like ATPase, C-terminal domain"/>
    <property type="match status" value="1"/>
</dbReference>
<dbReference type="SMART" id="SM00388">
    <property type="entry name" value="HisKA"/>
    <property type="match status" value="1"/>
</dbReference>
<feature type="compositionally biased region" description="Basic and acidic residues" evidence="9">
    <location>
        <begin position="1398"/>
        <end position="1412"/>
    </location>
</feature>
<feature type="region of interest" description="Disordered" evidence="9">
    <location>
        <begin position="637"/>
        <end position="700"/>
    </location>
</feature>
<evidence type="ECO:0000256" key="7">
    <source>
        <dbReference type="ARBA" id="ARBA00023136"/>
    </source>
</evidence>
<feature type="compositionally biased region" description="Polar residues" evidence="9">
    <location>
        <begin position="690"/>
        <end position="700"/>
    </location>
</feature>
<evidence type="ECO:0000256" key="11">
    <source>
        <dbReference type="SAM" id="SignalP"/>
    </source>
</evidence>
<feature type="region of interest" description="Disordered" evidence="9">
    <location>
        <begin position="1029"/>
        <end position="1048"/>
    </location>
</feature>
<comment type="caution">
    <text evidence="14">The sequence shown here is derived from an EMBL/GenBank/DDBJ whole genome shotgun (WGS) entry which is preliminary data.</text>
</comment>
<dbReference type="CDD" id="cd17546">
    <property type="entry name" value="REC_hyHK_CKI1_RcsC-like"/>
    <property type="match status" value="1"/>
</dbReference>
<name>A0AAN8EHL5_9EURO</name>
<dbReference type="InterPro" id="IPR004240">
    <property type="entry name" value="EMP70"/>
</dbReference>
<dbReference type="InterPro" id="IPR001789">
    <property type="entry name" value="Sig_transdc_resp-reg_receiver"/>
</dbReference>
<dbReference type="SUPFAM" id="SSF52172">
    <property type="entry name" value="CheY-like"/>
    <property type="match status" value="1"/>
</dbReference>
<keyword evidence="5 11" id="KW-0732">Signal</keyword>
<feature type="compositionally biased region" description="Polar residues" evidence="9">
    <location>
        <begin position="764"/>
        <end position="782"/>
    </location>
</feature>
<feature type="chain" id="PRO_5042876571" evidence="11">
    <location>
        <begin position="21"/>
        <end position="2496"/>
    </location>
</feature>
<evidence type="ECO:0000256" key="2">
    <source>
        <dbReference type="ARBA" id="ARBA00005227"/>
    </source>
</evidence>
<dbReference type="InterPro" id="IPR036097">
    <property type="entry name" value="HisK_dim/P_sf"/>
</dbReference>
<dbReference type="Pfam" id="PF00512">
    <property type="entry name" value="HisKA"/>
    <property type="match status" value="1"/>
</dbReference>
<dbReference type="FunFam" id="3.30.565.10:FF:000010">
    <property type="entry name" value="Sensor histidine kinase RcsC"/>
    <property type="match status" value="1"/>
</dbReference>
<feature type="region of interest" description="Disordered" evidence="9">
    <location>
        <begin position="1321"/>
        <end position="1466"/>
    </location>
</feature>
<dbReference type="SUPFAM" id="SSF55874">
    <property type="entry name" value="ATPase domain of HSP90 chaperone/DNA topoisomerase II/histidine kinase"/>
    <property type="match status" value="1"/>
</dbReference>
<dbReference type="InterPro" id="IPR001610">
    <property type="entry name" value="PAC"/>
</dbReference>
<feature type="transmembrane region" description="Helical" evidence="10">
    <location>
        <begin position="269"/>
        <end position="294"/>
    </location>
</feature>
<evidence type="ECO:0000259" key="13">
    <source>
        <dbReference type="PROSITE" id="PS50110"/>
    </source>
</evidence>
<dbReference type="GO" id="GO:0005768">
    <property type="term" value="C:endosome"/>
    <property type="evidence" value="ECO:0007669"/>
    <property type="project" value="TreeGrafter"/>
</dbReference>
<evidence type="ECO:0000256" key="4">
    <source>
        <dbReference type="ARBA" id="ARBA00022692"/>
    </source>
</evidence>
<evidence type="ECO:0000313" key="14">
    <source>
        <dbReference type="EMBL" id="KAK5954250.1"/>
    </source>
</evidence>
<dbReference type="SMART" id="SM00387">
    <property type="entry name" value="HATPase_c"/>
    <property type="match status" value="1"/>
</dbReference>
<dbReference type="PANTHER" id="PTHR10766">
    <property type="entry name" value="TRANSMEMBRANE 9 SUPERFAMILY PROTEIN"/>
    <property type="match status" value="1"/>
</dbReference>
<feature type="transmembrane region" description="Helical" evidence="10">
    <location>
        <begin position="604"/>
        <end position="623"/>
    </location>
</feature>